<dbReference type="Proteomes" id="UP001165083">
    <property type="component" value="Unassembled WGS sequence"/>
</dbReference>
<dbReference type="Pfam" id="PF26605">
    <property type="entry name" value="WLGC"/>
    <property type="match status" value="1"/>
</dbReference>
<feature type="domain" description="WLGC" evidence="1">
    <location>
        <begin position="189"/>
        <end position="253"/>
    </location>
</feature>
<evidence type="ECO:0000259" key="1">
    <source>
        <dbReference type="Pfam" id="PF26605"/>
    </source>
</evidence>
<dbReference type="Gene3D" id="3.80.10.10">
    <property type="entry name" value="Ribonuclease Inhibitor"/>
    <property type="match status" value="1"/>
</dbReference>
<dbReference type="InterPro" id="IPR058256">
    <property type="entry name" value="WLGC"/>
</dbReference>
<gene>
    <name evidence="2" type="ORF">Plil01_000293100</name>
</gene>
<organism evidence="2 3">
    <name type="scientific">Phytophthora lilii</name>
    <dbReference type="NCBI Taxonomy" id="2077276"/>
    <lineage>
        <taxon>Eukaryota</taxon>
        <taxon>Sar</taxon>
        <taxon>Stramenopiles</taxon>
        <taxon>Oomycota</taxon>
        <taxon>Peronosporomycetes</taxon>
        <taxon>Peronosporales</taxon>
        <taxon>Peronosporaceae</taxon>
        <taxon>Phytophthora</taxon>
    </lineage>
</organism>
<dbReference type="AlphaFoldDB" id="A0A9W6THZ9"/>
<evidence type="ECO:0000313" key="2">
    <source>
        <dbReference type="EMBL" id="GMF12303.1"/>
    </source>
</evidence>
<evidence type="ECO:0000313" key="3">
    <source>
        <dbReference type="Proteomes" id="UP001165083"/>
    </source>
</evidence>
<sequence>MNILTCTSLHSHRSHIEGKQESQNLLELPYDLFSNMPRLSTIQFAVHENLTTLPPLTGVPNLQSMTLAWLLSLRELPSLVQVPRLKRLVIAIMPQFEKMPDMSTLQSLEEFVITRPSHICCNGFSGLCDLNDASCVEDVANSIPAATCLNNTAFDGFVGTEMAFQKVGSTICPPLPPGFNPVASIPTKETIEMCDHRPFGQCHMPNGLEGMCYNTRMQVLACLPEPIYIALRRYQIQIGIACNSSLEEWLGCSQ</sequence>
<keyword evidence="3" id="KW-1185">Reference proteome</keyword>
<name>A0A9W6THZ9_9STRA</name>
<comment type="caution">
    <text evidence="2">The sequence shown here is derived from an EMBL/GenBank/DDBJ whole genome shotgun (WGS) entry which is preliminary data.</text>
</comment>
<protein>
    <submittedName>
        <fullName evidence="2">Unnamed protein product</fullName>
    </submittedName>
</protein>
<dbReference type="OrthoDB" id="120183at2759"/>
<dbReference type="InterPro" id="IPR032675">
    <property type="entry name" value="LRR_dom_sf"/>
</dbReference>
<reference evidence="2" key="1">
    <citation type="submission" date="2023-04" db="EMBL/GenBank/DDBJ databases">
        <title>Phytophthora lilii NBRC 32176.</title>
        <authorList>
            <person name="Ichikawa N."/>
            <person name="Sato H."/>
            <person name="Tonouchi N."/>
        </authorList>
    </citation>
    <scope>NUCLEOTIDE SEQUENCE</scope>
    <source>
        <strain evidence="2">NBRC 32176</strain>
    </source>
</reference>
<proteinExistence type="predicted"/>
<accession>A0A9W6THZ9</accession>
<dbReference type="EMBL" id="BSXW01000112">
    <property type="protein sequence ID" value="GMF12303.1"/>
    <property type="molecule type" value="Genomic_DNA"/>
</dbReference>
<dbReference type="SUPFAM" id="SSF52058">
    <property type="entry name" value="L domain-like"/>
    <property type="match status" value="1"/>
</dbReference>